<comment type="caution">
    <text evidence="1">The sequence shown here is derived from an EMBL/GenBank/DDBJ whole genome shotgun (WGS) entry which is preliminary data.</text>
</comment>
<accession>A0A4S4KYU5</accession>
<name>A0A4S4KYU5_9AGAM</name>
<dbReference type="OrthoDB" id="1043025at2759"/>
<protein>
    <submittedName>
        <fullName evidence="1">Uncharacterized protein</fullName>
    </submittedName>
</protein>
<feature type="non-terminal residue" evidence="1">
    <location>
        <position position="1"/>
    </location>
</feature>
<sequence>WTTSASRAFSHDFVTLRGKQPLVATIFDSFTNTRISPFQTLEWQTMLASVLDGDVLKSEKTRIATALASSDQESNNIHINIWLEIRVKVRGKTEEEERKKLEECRLRTVDHVVHEVLAFHAKDIYTAADPGAAALGQVNEVIRHLDVVHSLYPNLKVFQLDKLIGSEMLNVSAPGTGPDAPQLDSDVDSCRAHACAAIHHTARRPEVKADRDAQSWCGWNCGRDAEEDEESWRRGQINYRAFVEGRRRPTAKRDHPCLFDKKRQKLPPLHLKSAMRRRMREHG</sequence>
<evidence type="ECO:0000313" key="1">
    <source>
        <dbReference type="EMBL" id="THH04096.1"/>
    </source>
</evidence>
<reference evidence="1 2" key="1">
    <citation type="submission" date="2019-02" db="EMBL/GenBank/DDBJ databases">
        <title>Genome sequencing of the rare red list fungi Bondarzewia mesenterica.</title>
        <authorList>
            <person name="Buettner E."/>
            <person name="Kellner H."/>
        </authorList>
    </citation>
    <scope>NUCLEOTIDE SEQUENCE [LARGE SCALE GENOMIC DNA]</scope>
    <source>
        <strain evidence="1 2">DSM 108281</strain>
    </source>
</reference>
<gene>
    <name evidence="1" type="ORF">EW146_g10266</name>
</gene>
<dbReference type="AlphaFoldDB" id="A0A4S4KYU5"/>
<evidence type="ECO:0000313" key="2">
    <source>
        <dbReference type="Proteomes" id="UP000310158"/>
    </source>
</evidence>
<dbReference type="Proteomes" id="UP000310158">
    <property type="component" value="Unassembled WGS sequence"/>
</dbReference>
<keyword evidence="2" id="KW-1185">Reference proteome</keyword>
<proteinExistence type="predicted"/>
<dbReference type="EMBL" id="SGPL01001217">
    <property type="protein sequence ID" value="THH04096.1"/>
    <property type="molecule type" value="Genomic_DNA"/>
</dbReference>
<organism evidence="1 2">
    <name type="scientific">Bondarzewia mesenterica</name>
    <dbReference type="NCBI Taxonomy" id="1095465"/>
    <lineage>
        <taxon>Eukaryota</taxon>
        <taxon>Fungi</taxon>
        <taxon>Dikarya</taxon>
        <taxon>Basidiomycota</taxon>
        <taxon>Agaricomycotina</taxon>
        <taxon>Agaricomycetes</taxon>
        <taxon>Russulales</taxon>
        <taxon>Bondarzewiaceae</taxon>
        <taxon>Bondarzewia</taxon>
    </lineage>
</organism>